<accession>T4VIH6</accession>
<dbReference type="GeneID" id="67474141"/>
<dbReference type="EMBL" id="AVNC01000018">
    <property type="protein sequence ID" value="EQK40487.1"/>
    <property type="molecule type" value="Genomic_DNA"/>
</dbReference>
<feature type="transmembrane region" description="Helical" evidence="2">
    <location>
        <begin position="21"/>
        <end position="40"/>
    </location>
</feature>
<name>T4VIH6_PARBF</name>
<gene>
    <name evidence="3" type="ORF">C672_3281</name>
</gene>
<organism evidence="3 4">
    <name type="scientific">Paraclostridium bifermentans ATCC 638 = DSM 14991</name>
    <dbReference type="NCBI Taxonomy" id="1233171"/>
    <lineage>
        <taxon>Bacteria</taxon>
        <taxon>Bacillati</taxon>
        <taxon>Bacillota</taxon>
        <taxon>Clostridia</taxon>
        <taxon>Peptostreptococcales</taxon>
        <taxon>Peptostreptococcaceae</taxon>
        <taxon>Paraclostridium</taxon>
    </lineage>
</organism>
<feature type="region of interest" description="Disordered" evidence="1">
    <location>
        <begin position="376"/>
        <end position="432"/>
    </location>
</feature>
<reference evidence="3 4" key="1">
    <citation type="submission" date="2013-06" db="EMBL/GenBank/DDBJ databases">
        <authorList>
            <person name="Walk S."/>
            <person name="Aronoff D."/>
            <person name="Young V.Y."/>
            <person name="Marsh J."/>
            <person name="Harrison L."/>
            <person name="Daugherty S.C."/>
            <person name="Shefchek K.A."/>
            <person name="Hine E.E."/>
            <person name="Tallon L.J."/>
            <person name="Sadzewicz L.K."/>
            <person name="Rasko D.A."/>
        </authorList>
    </citation>
    <scope>NUCLEOTIDE SEQUENCE [LARGE SCALE GENOMIC DNA]</scope>
    <source>
        <strain evidence="3 4">ATCC 638</strain>
    </source>
</reference>
<evidence type="ECO:0000313" key="4">
    <source>
        <dbReference type="Proteomes" id="UP000015688"/>
    </source>
</evidence>
<keyword evidence="2" id="KW-0812">Transmembrane</keyword>
<protein>
    <submittedName>
        <fullName evidence="3">Uncharacterized protein</fullName>
    </submittedName>
</protein>
<evidence type="ECO:0000256" key="1">
    <source>
        <dbReference type="SAM" id="MobiDB-lite"/>
    </source>
</evidence>
<evidence type="ECO:0000313" key="3">
    <source>
        <dbReference type="EMBL" id="EQK40487.1"/>
    </source>
</evidence>
<dbReference type="PATRIC" id="fig|1233171.3.peg.3164"/>
<comment type="caution">
    <text evidence="3">The sequence shown here is derived from an EMBL/GenBank/DDBJ whole genome shotgun (WGS) entry which is preliminary data.</text>
</comment>
<keyword evidence="2" id="KW-0472">Membrane</keyword>
<evidence type="ECO:0000256" key="2">
    <source>
        <dbReference type="SAM" id="Phobius"/>
    </source>
</evidence>
<keyword evidence="2" id="KW-1133">Transmembrane helix</keyword>
<sequence length="432" mass="49730">MSRLKRLKKTKNQTIKTVMSSLALTLIIGVCNTISAYAWFDDKENIQNHLSITMGDLNVAISEGFNSETLKEDKNFKEVKDFTIKNDGNLNEKLRLKINLNELNDLNPMYFKYISYSLNIVDEDNNKILTNVDINLAEDKFIDLKYENGTRVKLKPGETLKCKSIISLNTGDESIINEISQKNIGFNVDVFASQINYNNGQITSEEAGFTDMANQANLVKIEESKNDLLKSNLKVHFQDGREEIKIYIPDKYKPKEIDSIKILEGGSGEFSDIKLDEKSLHHFVIEKRNDKDFNKDKIGDKFSEENQFNIEIKFKEKKDSQEIEITEVWNIKFRINEDKKLEAYYHVISSRSKSIDNNEDEETTNEDVEAPIEQNMEESQKEENNSNIDIVKCPKEDVENPSQLEEVGISMDESIPNKSETAQQQTEEIETQ</sequence>
<proteinExistence type="predicted"/>
<dbReference type="RefSeq" id="WP_021434257.1">
    <property type="nucleotide sequence ID" value="NZ_AVNC01000018.1"/>
</dbReference>
<dbReference type="Proteomes" id="UP000015688">
    <property type="component" value="Unassembled WGS sequence"/>
</dbReference>
<dbReference type="AlphaFoldDB" id="T4VIH6"/>